<dbReference type="SUPFAM" id="SSF52279">
    <property type="entry name" value="Beta-D-glucan exohydrolase, C-terminal domain"/>
    <property type="match status" value="1"/>
</dbReference>
<accession>A0A6J4PTN2</accession>
<dbReference type="InterPro" id="IPR002772">
    <property type="entry name" value="Glyco_hydro_3_C"/>
</dbReference>
<proteinExistence type="inferred from homology"/>
<dbReference type="Pfam" id="PF01915">
    <property type="entry name" value="Glyco_hydro_3_C"/>
    <property type="match status" value="1"/>
</dbReference>
<feature type="non-terminal residue" evidence="4">
    <location>
        <position position="1"/>
    </location>
</feature>
<sequence length="521" mass="53937">AREQAALLLRTAAAGAVLLRNEGGLLPLSVPSLCRVAVLGAGAASARVQGGGSAEVFPPYVVSPLEGLRAAFGPGVEVVHAVGAPTSTGPAALRPAPIGTDDVRDPATGEPGVRARFLDAHGAELDSQHRRSGRLLWSPSEVPEGAAQVEVTARLRTEVAGRWQIGVAGTGRYALDVDGTTVFDGVIEMDTDDIAAVALAPPYEVVDVELAADQVVDLAVRHQVGTAVFGVSATLGAARPAVPEDEQMAAAVALARSADAVVVVVGTTSEIESEGFDRTTLALPGRQDELVRAVAAANPRTAVVVNSGGPVALPWYREVPAVLLSWFPGQECGHALADVLTGAVEPGGRLPTTWAATEGDGPVPTTVPTAGRLDYAEGLHVGHRGWLRAGAEPAAWFGHGLGYTTWRVGDVTAPPDVAPGEAVTVRARVANTGARRGAEVVQVYLSRPDSALDRPVRWLAGFARVEAGAGEEVDVEVEVPRRALEHWSAEQGAWATEPGEFRLHVGRSVVVVDAELTVSAT</sequence>
<dbReference type="Gene3D" id="2.60.40.10">
    <property type="entry name" value="Immunoglobulins"/>
    <property type="match status" value="1"/>
</dbReference>
<reference evidence="4" key="1">
    <citation type="submission" date="2020-02" db="EMBL/GenBank/DDBJ databases">
        <authorList>
            <person name="Meier V. D."/>
        </authorList>
    </citation>
    <scope>NUCLEOTIDE SEQUENCE</scope>
    <source>
        <strain evidence="4">AVDCRST_MAG35</strain>
    </source>
</reference>
<dbReference type="Gene3D" id="3.20.20.300">
    <property type="entry name" value="Glycoside hydrolase, family 3, N-terminal domain"/>
    <property type="match status" value="1"/>
</dbReference>
<dbReference type="GO" id="GO:0008422">
    <property type="term" value="F:beta-glucosidase activity"/>
    <property type="evidence" value="ECO:0007669"/>
    <property type="project" value="UniProtKB-EC"/>
</dbReference>
<dbReference type="Gene3D" id="2.60.120.260">
    <property type="entry name" value="Galactose-binding domain-like"/>
    <property type="match status" value="1"/>
</dbReference>
<keyword evidence="2 4" id="KW-0378">Hydrolase</keyword>
<dbReference type="Gene3D" id="3.40.50.1700">
    <property type="entry name" value="Glycoside hydrolase family 3 C-terminal domain"/>
    <property type="match status" value="1"/>
</dbReference>
<dbReference type="InterPro" id="IPR050288">
    <property type="entry name" value="Cellulose_deg_GH3"/>
</dbReference>
<name>A0A6J4PTN2_9ACTN</name>
<evidence type="ECO:0000313" key="4">
    <source>
        <dbReference type="EMBL" id="CAA9419502.1"/>
    </source>
</evidence>
<feature type="domain" description="Fibronectin type III-like" evidence="3">
    <location>
        <begin position="439"/>
        <end position="509"/>
    </location>
</feature>
<dbReference type="PANTHER" id="PTHR42715">
    <property type="entry name" value="BETA-GLUCOSIDASE"/>
    <property type="match status" value="1"/>
</dbReference>
<dbReference type="SMART" id="SM01217">
    <property type="entry name" value="Fn3_like"/>
    <property type="match status" value="1"/>
</dbReference>
<dbReference type="AlphaFoldDB" id="A0A6J4PTN2"/>
<dbReference type="InterPro" id="IPR036962">
    <property type="entry name" value="Glyco_hydro_3_N_sf"/>
</dbReference>
<gene>
    <name evidence="4" type="ORF">AVDCRST_MAG35-1891</name>
</gene>
<dbReference type="InterPro" id="IPR013783">
    <property type="entry name" value="Ig-like_fold"/>
</dbReference>
<dbReference type="InterPro" id="IPR026891">
    <property type="entry name" value="Fn3-like"/>
</dbReference>
<protein>
    <submittedName>
        <fullName evidence="4">Beta-glucosidase</fullName>
        <ecNumber evidence="4">3.2.1.21</ecNumber>
    </submittedName>
</protein>
<dbReference type="InterPro" id="IPR036881">
    <property type="entry name" value="Glyco_hydro_3_C_sf"/>
</dbReference>
<dbReference type="EC" id="3.2.1.21" evidence="4"/>
<comment type="similarity">
    <text evidence="1">Belongs to the glycosyl hydrolase 3 family.</text>
</comment>
<keyword evidence="4" id="KW-0326">Glycosidase</keyword>
<dbReference type="EMBL" id="CADCUY010000399">
    <property type="protein sequence ID" value="CAA9419502.1"/>
    <property type="molecule type" value="Genomic_DNA"/>
</dbReference>
<organism evidence="4">
    <name type="scientific">uncultured Quadrisphaera sp</name>
    <dbReference type="NCBI Taxonomy" id="904978"/>
    <lineage>
        <taxon>Bacteria</taxon>
        <taxon>Bacillati</taxon>
        <taxon>Actinomycetota</taxon>
        <taxon>Actinomycetes</taxon>
        <taxon>Kineosporiales</taxon>
        <taxon>Kineosporiaceae</taxon>
        <taxon>Quadrisphaera</taxon>
        <taxon>environmental samples</taxon>
    </lineage>
</organism>
<evidence type="ECO:0000256" key="2">
    <source>
        <dbReference type="ARBA" id="ARBA00022801"/>
    </source>
</evidence>
<dbReference type="PANTHER" id="PTHR42715:SF10">
    <property type="entry name" value="BETA-GLUCOSIDASE"/>
    <property type="match status" value="1"/>
</dbReference>
<evidence type="ECO:0000256" key="1">
    <source>
        <dbReference type="ARBA" id="ARBA00005336"/>
    </source>
</evidence>
<dbReference type="Pfam" id="PF14310">
    <property type="entry name" value="Fn3-like"/>
    <property type="match status" value="1"/>
</dbReference>
<evidence type="ECO:0000259" key="3">
    <source>
        <dbReference type="SMART" id="SM01217"/>
    </source>
</evidence>
<dbReference type="GO" id="GO:0005975">
    <property type="term" value="P:carbohydrate metabolic process"/>
    <property type="evidence" value="ECO:0007669"/>
    <property type="project" value="InterPro"/>
</dbReference>